<reference evidence="2" key="1">
    <citation type="submission" date="2022-11" db="UniProtKB">
        <authorList>
            <consortium name="WormBaseParasite"/>
        </authorList>
    </citation>
    <scope>IDENTIFICATION</scope>
</reference>
<organism evidence="1 2">
    <name type="scientific">Panagrolaimus sp. ES5</name>
    <dbReference type="NCBI Taxonomy" id="591445"/>
    <lineage>
        <taxon>Eukaryota</taxon>
        <taxon>Metazoa</taxon>
        <taxon>Ecdysozoa</taxon>
        <taxon>Nematoda</taxon>
        <taxon>Chromadorea</taxon>
        <taxon>Rhabditida</taxon>
        <taxon>Tylenchina</taxon>
        <taxon>Panagrolaimomorpha</taxon>
        <taxon>Panagrolaimoidea</taxon>
        <taxon>Panagrolaimidae</taxon>
        <taxon>Panagrolaimus</taxon>
    </lineage>
</organism>
<accession>A0AC34FQV2</accession>
<proteinExistence type="predicted"/>
<protein>
    <submittedName>
        <fullName evidence="2">G-protein coupled receptors family 1 profile domain-containing protein</fullName>
    </submittedName>
</protein>
<dbReference type="WBParaSite" id="ES5_v2.g19781.t1">
    <property type="protein sequence ID" value="ES5_v2.g19781.t1"/>
    <property type="gene ID" value="ES5_v2.g19781"/>
</dbReference>
<evidence type="ECO:0000313" key="1">
    <source>
        <dbReference type="Proteomes" id="UP000887579"/>
    </source>
</evidence>
<evidence type="ECO:0000313" key="2">
    <source>
        <dbReference type="WBParaSite" id="ES5_v2.g19781.t1"/>
    </source>
</evidence>
<name>A0AC34FQV2_9BILA</name>
<dbReference type="Proteomes" id="UP000887579">
    <property type="component" value="Unplaced"/>
</dbReference>
<sequence length="156" mass="17973">MVRRLFLRSRSIPTSQLPVNRIAGYTIAISVFFVLCWSPYWVAMLYNLYRTFYTIDLEQHTSEKFIYVMYGIHALPYVNSASNWLLYGLLNSQLMRRAHANKCNGQRSFGREESRILPTFVVAANVKTPLTAATNIKEETKEDSSIILPRNSDSLL</sequence>